<dbReference type="Pfam" id="PF01695">
    <property type="entry name" value="IstB_IS21"/>
    <property type="match status" value="1"/>
</dbReference>
<dbReference type="InterPro" id="IPR002611">
    <property type="entry name" value="IstB_ATP-bd"/>
</dbReference>
<dbReference type="GO" id="GO:0006260">
    <property type="term" value="P:DNA replication"/>
    <property type="evidence" value="ECO:0007669"/>
    <property type="project" value="TreeGrafter"/>
</dbReference>
<dbReference type="GO" id="GO:0005524">
    <property type="term" value="F:ATP binding"/>
    <property type="evidence" value="ECO:0007669"/>
    <property type="project" value="InterPro"/>
</dbReference>
<dbReference type="NCBIfam" id="NF005304">
    <property type="entry name" value="PRK06835.1"/>
    <property type="match status" value="1"/>
</dbReference>
<dbReference type="HOGENOM" id="CLU_062999_0_0_9"/>
<evidence type="ECO:0000259" key="1">
    <source>
        <dbReference type="SMART" id="SM00382"/>
    </source>
</evidence>
<dbReference type="RefSeq" id="WP_039312258.1">
    <property type="nucleotide sequence ID" value="NZ_CP006905.1"/>
</dbReference>
<dbReference type="CDD" id="cd00009">
    <property type="entry name" value="AAA"/>
    <property type="match status" value="1"/>
</dbReference>
<dbReference type="SMART" id="SM00382">
    <property type="entry name" value="AAA"/>
    <property type="match status" value="1"/>
</dbReference>
<protein>
    <submittedName>
        <fullName evidence="2">IstB-like ATP binding family protein</fullName>
    </submittedName>
</protein>
<evidence type="ECO:0000313" key="3">
    <source>
        <dbReference type="Proteomes" id="UP000030635"/>
    </source>
</evidence>
<dbReference type="InterPro" id="IPR003593">
    <property type="entry name" value="AAA+_ATPase"/>
</dbReference>
<dbReference type="eggNOG" id="COG1484">
    <property type="taxonomic scope" value="Bacteria"/>
</dbReference>
<dbReference type="Proteomes" id="UP000030635">
    <property type="component" value="Chromosome"/>
</dbReference>
<organism evidence="2 3">
    <name type="scientific">Clostridium baratii str. Sullivan</name>
    <dbReference type="NCBI Taxonomy" id="1415775"/>
    <lineage>
        <taxon>Bacteria</taxon>
        <taxon>Bacillati</taxon>
        <taxon>Bacillota</taxon>
        <taxon>Clostridia</taxon>
        <taxon>Eubacteriales</taxon>
        <taxon>Clostridiaceae</taxon>
        <taxon>Clostridium</taxon>
    </lineage>
</organism>
<dbReference type="KEGG" id="cbv:U729_1043"/>
<dbReference type="EMBL" id="CP006905">
    <property type="protein sequence ID" value="AIY85055.1"/>
    <property type="molecule type" value="Genomic_DNA"/>
</dbReference>
<reference evidence="2 3" key="1">
    <citation type="journal article" date="2015" name="Infect. Genet. Evol.">
        <title>Genomic sequences of six botulinum neurotoxin-producing strains representing three clostridial species illustrate the mobility and diversity of botulinum neurotoxin genes.</title>
        <authorList>
            <person name="Smith T.J."/>
            <person name="Hill K.K."/>
            <person name="Xie G."/>
            <person name="Foley B.T."/>
            <person name="Williamson C.H."/>
            <person name="Foster J.T."/>
            <person name="Johnson S.L."/>
            <person name="Chertkov O."/>
            <person name="Teshima H."/>
            <person name="Gibbons H.S."/>
            <person name="Johnsky L.A."/>
            <person name="Karavis M.A."/>
            <person name="Smith L.A."/>
        </authorList>
    </citation>
    <scope>NUCLEOTIDE SEQUENCE [LARGE SCALE GENOMIC DNA]</scope>
    <source>
        <strain evidence="2">Sullivan</strain>
    </source>
</reference>
<dbReference type="AlphaFoldDB" id="A0A0A7G1Z4"/>
<dbReference type="STRING" id="1561.NPD11_1958"/>
<dbReference type="Gene3D" id="3.40.50.300">
    <property type="entry name" value="P-loop containing nucleotide triphosphate hydrolases"/>
    <property type="match status" value="1"/>
</dbReference>
<name>A0A0A7G1Z4_9CLOT</name>
<proteinExistence type="predicted"/>
<dbReference type="OrthoDB" id="9776217at2"/>
<evidence type="ECO:0000313" key="2">
    <source>
        <dbReference type="EMBL" id="AIY85055.1"/>
    </source>
</evidence>
<dbReference type="PANTHER" id="PTHR30050:SF4">
    <property type="entry name" value="ATP-BINDING PROTEIN RV3427C IN INSERTION SEQUENCE-RELATED"/>
    <property type="match status" value="1"/>
</dbReference>
<dbReference type="PANTHER" id="PTHR30050">
    <property type="entry name" value="CHROMOSOMAL REPLICATION INITIATOR PROTEIN DNAA"/>
    <property type="match status" value="1"/>
</dbReference>
<sequence>MIKGYQSELMDVYQKIRANEEKQLRERRAEIKALYPQILELDNEIHKLSLKLTMTILKANTTEEDIEKIKDEITNLRAKKCEALVERGYSPEYLNMHYRCNKCQDTGYIGVEKCDCYKDKLVKLYYKDSELQEILKDNNFSKFNIDLFSSSREDSREKYSAKTNMKNNLNFIMKDFIPNFSKSSDNLLFYGTAGSGKTFLSYCIAKELLDRGYLVVYKTSDELIRALRDIKFNNNEYLEKLLIDCDLLIIDDLGSEQLNDFAATELFNLINRKLLKKKKMLISTNFTLADLAKHYSERISSRLLGNFKLQKFYSDDIRIKLNLSKR</sequence>
<gene>
    <name evidence="2" type="ORF">U729_1043</name>
</gene>
<accession>A0A0A7G1Z4</accession>
<dbReference type="InterPro" id="IPR027417">
    <property type="entry name" value="P-loop_NTPase"/>
</dbReference>
<keyword evidence="3" id="KW-1185">Reference proteome</keyword>
<dbReference type="SUPFAM" id="SSF52540">
    <property type="entry name" value="P-loop containing nucleoside triphosphate hydrolases"/>
    <property type="match status" value="1"/>
</dbReference>
<feature type="domain" description="AAA+ ATPase" evidence="1">
    <location>
        <begin position="183"/>
        <end position="306"/>
    </location>
</feature>